<sequence length="217" mass="24613">MKFLISCLFFLQLTLVIAQVAWENDEDHSYTVKLLNLTIKPYPIIIPGSISVELTIHSEQPIASPLKVDLSLHKKVLFSSVPIPCISGIGSCTYDDLCSLCPQCRCPMSAGNHVITLPISIDTTSWALLGSYQVQVNVETNIDSNSDEFQRYQRGFGNRRSLITYYSRHHYPKPIPVSFDNQVSRYLLSNPSETNEQNDFISQQQQQQRQQSSALYH</sequence>
<dbReference type="InterPro" id="IPR003172">
    <property type="entry name" value="ML_dom"/>
</dbReference>
<dbReference type="EMBL" id="CAJNOR010000066">
    <property type="protein sequence ID" value="CAF0781871.1"/>
    <property type="molecule type" value="Genomic_DNA"/>
</dbReference>
<evidence type="ECO:0000259" key="4">
    <source>
        <dbReference type="Pfam" id="PF02221"/>
    </source>
</evidence>
<evidence type="ECO:0000256" key="3">
    <source>
        <dbReference type="SAM" id="SignalP"/>
    </source>
</evidence>
<dbReference type="Pfam" id="PF02221">
    <property type="entry name" value="E1_DerP2_DerF2"/>
    <property type="match status" value="1"/>
</dbReference>
<accession>A0A813RGV7</accession>
<dbReference type="GO" id="GO:0009898">
    <property type="term" value="C:cytoplasmic side of plasma membrane"/>
    <property type="evidence" value="ECO:0007669"/>
    <property type="project" value="TreeGrafter"/>
</dbReference>
<dbReference type="AlphaFoldDB" id="A0A813RGV7"/>
<feature type="compositionally biased region" description="Low complexity" evidence="2">
    <location>
        <begin position="202"/>
        <end position="217"/>
    </location>
</feature>
<gene>
    <name evidence="5" type="ORF">XAT740_LOCUS2015</name>
</gene>
<dbReference type="GO" id="GO:0008047">
    <property type="term" value="F:enzyme activator activity"/>
    <property type="evidence" value="ECO:0007669"/>
    <property type="project" value="InterPro"/>
</dbReference>
<dbReference type="SUPFAM" id="SSF63707">
    <property type="entry name" value="Ganglioside M2 (gm2) activator"/>
    <property type="match status" value="1"/>
</dbReference>
<organism evidence="5 6">
    <name type="scientific">Adineta ricciae</name>
    <name type="common">Rotifer</name>
    <dbReference type="NCBI Taxonomy" id="249248"/>
    <lineage>
        <taxon>Eukaryota</taxon>
        <taxon>Metazoa</taxon>
        <taxon>Spiralia</taxon>
        <taxon>Gnathifera</taxon>
        <taxon>Rotifera</taxon>
        <taxon>Eurotatoria</taxon>
        <taxon>Bdelloidea</taxon>
        <taxon>Adinetida</taxon>
        <taxon>Adinetidae</taxon>
        <taxon>Adineta</taxon>
    </lineage>
</organism>
<dbReference type="GO" id="GO:0006689">
    <property type="term" value="P:ganglioside catabolic process"/>
    <property type="evidence" value="ECO:0007669"/>
    <property type="project" value="InterPro"/>
</dbReference>
<dbReference type="PANTHER" id="PTHR17357">
    <property type="entry name" value="GM2 GANGLIOSIDE ACTIVATOR PROTEIN"/>
    <property type="match status" value="1"/>
</dbReference>
<dbReference type="PANTHER" id="PTHR17357:SF0">
    <property type="entry name" value="GANGLIOSIDE GM2 ACTIVATOR"/>
    <property type="match status" value="1"/>
</dbReference>
<keyword evidence="1 3" id="KW-0732">Signal</keyword>
<dbReference type="InterPro" id="IPR028996">
    <property type="entry name" value="GM2-AP"/>
</dbReference>
<feature type="domain" description="MD-2-related lipid-recognition" evidence="4">
    <location>
        <begin position="28"/>
        <end position="141"/>
    </location>
</feature>
<dbReference type="Gene3D" id="2.70.220.10">
    <property type="entry name" value="Ganglioside GM2 activator"/>
    <property type="match status" value="1"/>
</dbReference>
<dbReference type="InterPro" id="IPR036846">
    <property type="entry name" value="GM2-AP_sf"/>
</dbReference>
<feature type="signal peptide" evidence="3">
    <location>
        <begin position="1"/>
        <end position="18"/>
    </location>
</feature>
<evidence type="ECO:0000256" key="2">
    <source>
        <dbReference type="SAM" id="MobiDB-lite"/>
    </source>
</evidence>
<reference evidence="5" key="1">
    <citation type="submission" date="2021-02" db="EMBL/GenBank/DDBJ databases">
        <authorList>
            <person name="Nowell W R."/>
        </authorList>
    </citation>
    <scope>NUCLEOTIDE SEQUENCE</scope>
</reference>
<dbReference type="GO" id="GO:0005319">
    <property type="term" value="F:lipid transporter activity"/>
    <property type="evidence" value="ECO:0007669"/>
    <property type="project" value="TreeGrafter"/>
</dbReference>
<evidence type="ECO:0000313" key="6">
    <source>
        <dbReference type="Proteomes" id="UP000663828"/>
    </source>
</evidence>
<dbReference type="Proteomes" id="UP000663828">
    <property type="component" value="Unassembled WGS sequence"/>
</dbReference>
<feature type="chain" id="PRO_5032731884" description="MD-2-related lipid-recognition domain-containing protein" evidence="3">
    <location>
        <begin position="19"/>
        <end position="217"/>
    </location>
</feature>
<comment type="caution">
    <text evidence="5">The sequence shown here is derived from an EMBL/GenBank/DDBJ whole genome shotgun (WGS) entry which is preliminary data.</text>
</comment>
<name>A0A813RGV7_ADIRI</name>
<proteinExistence type="predicted"/>
<evidence type="ECO:0000313" key="5">
    <source>
        <dbReference type="EMBL" id="CAF0781871.1"/>
    </source>
</evidence>
<feature type="region of interest" description="Disordered" evidence="2">
    <location>
        <begin position="193"/>
        <end position="217"/>
    </location>
</feature>
<evidence type="ECO:0000256" key="1">
    <source>
        <dbReference type="ARBA" id="ARBA00022729"/>
    </source>
</evidence>
<protein>
    <recommendedName>
        <fullName evidence="4">MD-2-related lipid-recognition domain-containing protein</fullName>
    </recommendedName>
</protein>
<keyword evidence="6" id="KW-1185">Reference proteome</keyword>